<name>A0AC34Q5Y4_9BILA</name>
<reference evidence="2" key="1">
    <citation type="submission" date="2022-11" db="UniProtKB">
        <authorList>
            <consortium name="WormBaseParasite"/>
        </authorList>
    </citation>
    <scope>IDENTIFICATION</scope>
</reference>
<evidence type="ECO:0000313" key="2">
    <source>
        <dbReference type="WBParaSite" id="JU765_v2.g13264.t1"/>
    </source>
</evidence>
<proteinExistence type="predicted"/>
<accession>A0AC34Q5Y4</accession>
<evidence type="ECO:0000313" key="1">
    <source>
        <dbReference type="Proteomes" id="UP000887576"/>
    </source>
</evidence>
<dbReference type="WBParaSite" id="JU765_v2.g13264.t1">
    <property type="protein sequence ID" value="JU765_v2.g13264.t1"/>
    <property type="gene ID" value="JU765_v2.g13264"/>
</dbReference>
<sequence length="416" mass="47811">MARIFFYTYNVGKFIPLESQIKSYKIQQDAAENKADIFVVALQEIPNSEISGVVVANKTWLSFFITMMSDCKLTLIYQKYMSSNLLMVFSSINFAGFLLKVQTRSVGYNFGGTVGYKGTIGVCMKLRNNINLTFITSHFTHGDNNVPIRCKQYHLAKRCMFEDALEKQLLFWLGDFNFRINDDSTVGLEKASSTKKELHSAVRDADQLYIVKRDGLAFDGFFEPEINFPPSYRFIVKTDLYDHERKPSWCDRILVKSKNVPYKNLVYDADLNVNNSDHIPVFAIYEVPDLFTSDGLIPSLCVFQDIPSWTCSVYFMCHFWFTNDYFETIGSNMDWVGFFRSPVKTMNVPDYWMYMALCYQNTETIIGANEEDSRTIKKYVAESAYLAPGQYVVAYYSVRCGTFIGISNPFNVNPST</sequence>
<organism evidence="1 2">
    <name type="scientific">Panagrolaimus sp. JU765</name>
    <dbReference type="NCBI Taxonomy" id="591449"/>
    <lineage>
        <taxon>Eukaryota</taxon>
        <taxon>Metazoa</taxon>
        <taxon>Ecdysozoa</taxon>
        <taxon>Nematoda</taxon>
        <taxon>Chromadorea</taxon>
        <taxon>Rhabditida</taxon>
        <taxon>Tylenchina</taxon>
        <taxon>Panagrolaimomorpha</taxon>
        <taxon>Panagrolaimoidea</taxon>
        <taxon>Panagrolaimidae</taxon>
        <taxon>Panagrolaimus</taxon>
    </lineage>
</organism>
<protein>
    <submittedName>
        <fullName evidence="2">Inositol polyphosphate-related phosphatase domain-containing protein</fullName>
    </submittedName>
</protein>
<dbReference type="Proteomes" id="UP000887576">
    <property type="component" value="Unplaced"/>
</dbReference>